<dbReference type="Proteomes" id="UP000195437">
    <property type="component" value="Chromosome"/>
</dbReference>
<reference evidence="2" key="1">
    <citation type="submission" date="2017-05" db="EMBL/GenBank/DDBJ databases">
        <authorList>
            <person name="Sung H."/>
        </authorList>
    </citation>
    <scope>NUCLEOTIDE SEQUENCE [LARGE SCALE GENOMIC DNA]</scope>
    <source>
        <strain evidence="2">AR23208</strain>
    </source>
</reference>
<evidence type="ECO:0000313" key="1">
    <source>
        <dbReference type="EMBL" id="ARU62197.1"/>
    </source>
</evidence>
<dbReference type="AlphaFoldDB" id="A0A1Y0INZ1"/>
<dbReference type="EMBL" id="CP021434">
    <property type="protein sequence ID" value="ARU62197.1"/>
    <property type="molecule type" value="Genomic_DNA"/>
</dbReference>
<evidence type="ECO:0000313" key="2">
    <source>
        <dbReference type="Proteomes" id="UP000195437"/>
    </source>
</evidence>
<proteinExistence type="predicted"/>
<sequence>MTMESLDMFEPVSGLEDLVQILETLFADDRVSVRLEMQMERGEAVTELVLAQFNGRLDLCDIVMSELEEEVALEFLFQEMSGPEEAEEPSVVTMPIDPQDTEVDLHEQKVTLESGLFTLTLTRLPKDLA</sequence>
<dbReference type="OrthoDB" id="2381776at2"/>
<keyword evidence="2" id="KW-1185">Reference proteome</keyword>
<dbReference type="KEGG" id="tum:CBW65_15170"/>
<gene>
    <name evidence="1" type="ORF">CBW65_15170</name>
</gene>
<protein>
    <submittedName>
        <fullName evidence="1">Uncharacterized protein</fullName>
    </submittedName>
</protein>
<organism evidence="1 2">
    <name type="scientific">Tumebacillus avium</name>
    <dbReference type="NCBI Taxonomy" id="1903704"/>
    <lineage>
        <taxon>Bacteria</taxon>
        <taxon>Bacillati</taxon>
        <taxon>Bacillota</taxon>
        <taxon>Bacilli</taxon>
        <taxon>Bacillales</taxon>
        <taxon>Alicyclobacillaceae</taxon>
        <taxon>Tumebacillus</taxon>
    </lineage>
</organism>
<name>A0A1Y0INZ1_9BACL</name>
<dbReference type="RefSeq" id="WP_087457559.1">
    <property type="nucleotide sequence ID" value="NZ_CP021434.1"/>
</dbReference>
<accession>A0A1Y0INZ1</accession>